<dbReference type="Pfam" id="PF01321">
    <property type="entry name" value="Creatinase_N"/>
    <property type="match status" value="1"/>
</dbReference>
<dbReference type="SUPFAM" id="SSF53092">
    <property type="entry name" value="Creatinase/prolidase N-terminal domain"/>
    <property type="match status" value="1"/>
</dbReference>
<feature type="domain" description="Creatinase N-terminal" evidence="5">
    <location>
        <begin position="14"/>
        <end position="140"/>
    </location>
</feature>
<dbReference type="InterPro" id="IPR033740">
    <property type="entry name" value="Pept_M24B"/>
</dbReference>
<dbReference type="FunFam" id="3.90.230.10:FF:000004">
    <property type="entry name" value="xaa-Pro aminopeptidase 1 isoform X1"/>
    <property type="match status" value="1"/>
</dbReference>
<dbReference type="InterPro" id="IPR000587">
    <property type="entry name" value="Creatinase_N"/>
</dbReference>
<dbReference type="Pfam" id="PF16189">
    <property type="entry name" value="Creatinase_N_2"/>
    <property type="match status" value="1"/>
</dbReference>
<dbReference type="EMBL" id="JAALDK010000001">
    <property type="protein sequence ID" value="NUY04075.1"/>
    <property type="molecule type" value="Genomic_DNA"/>
</dbReference>
<sequence length="604" mass="65139">MNARLPESSSIPERLASLRAAMAREGIAAYLVPSADPHLSEYLPGRWQGRQWLSGFTGSAGTLIVTADFAGVWTDSRYWEQATAQLAGTGVELMKMTGGQLTTPHFEWLAQNVVSGGTVGVDGAVLGVAAARALGAALNARGVQLRTDIDLFEAIWAQRPALPADAVFEHAAPQAGVARAEKLAQVRRAMADKGAQWHFISTLDDLAWLLNLRGADVSYNPVFVAHALIGVDRVSLFIADGKVSPALADVLARDGISVEPYAKAADALAALPAGSTLLIDPRRITYGSLKAVPSSVKVVEAVNPSTFLKSCKTAADAAHVRDTMEQDGAALAEFFAWFESALGRERITELTIDERLTTARARRPGFVSLSFATIAGFNANGAMPHYRATEESHAVIEGNGLLLIDSGGQYLSGTTDITRVVPIGMPSNEQRRDFTVVLKGMIALSRAQFPRGIRSPMLDAIARAPIWQAGADYGHGTGHGVGYFLNVHEGPQVISHYAPAEPWTAMEEGMITSNEPGLYRPGKWGVRIENLVLNVAAEKTEFGDFLKFETLTLCPIDTRCIELALLRDDERAWLNAYHETVRARLTPHVSGDAKAWLELRTQPI</sequence>
<name>A0A7Y6K479_9BURK</name>
<proteinExistence type="inferred from homology"/>
<dbReference type="InterPro" id="IPR029149">
    <property type="entry name" value="Creatin/AminoP/Spt16_N"/>
</dbReference>
<dbReference type="AlphaFoldDB" id="A0A7Y6K479"/>
<keyword evidence="2" id="KW-0479">Metal-binding</keyword>
<dbReference type="Gene3D" id="3.40.350.10">
    <property type="entry name" value="Creatinase/prolidase N-terminal domain"/>
    <property type="match status" value="2"/>
</dbReference>
<dbReference type="PANTHER" id="PTHR43763">
    <property type="entry name" value="XAA-PRO AMINOPEPTIDASE 1"/>
    <property type="match status" value="1"/>
</dbReference>
<keyword evidence="3" id="KW-0378">Hydrolase</keyword>
<dbReference type="InterPro" id="IPR032416">
    <property type="entry name" value="Peptidase_M24_C"/>
</dbReference>
<dbReference type="Pfam" id="PF16188">
    <property type="entry name" value="Peptidase_M24_C"/>
    <property type="match status" value="1"/>
</dbReference>
<keyword evidence="7" id="KW-0645">Protease</keyword>
<keyword evidence="7" id="KW-0031">Aminopeptidase</keyword>
<organism evidence="7 8">
    <name type="scientific">Paraburkholderia youngii</name>
    <dbReference type="NCBI Taxonomy" id="2782701"/>
    <lineage>
        <taxon>Bacteria</taxon>
        <taxon>Pseudomonadati</taxon>
        <taxon>Pseudomonadota</taxon>
        <taxon>Betaproteobacteria</taxon>
        <taxon>Burkholderiales</taxon>
        <taxon>Burkholderiaceae</taxon>
        <taxon>Paraburkholderia</taxon>
    </lineage>
</organism>
<dbReference type="CDD" id="cd01085">
    <property type="entry name" value="APP"/>
    <property type="match status" value="1"/>
</dbReference>
<gene>
    <name evidence="7" type="ORF">G5S42_31175</name>
</gene>
<comment type="similarity">
    <text evidence="1">Belongs to the peptidase M24B family.</text>
</comment>
<feature type="domain" description="Peptidase M24 C-terminal" evidence="6">
    <location>
        <begin position="545"/>
        <end position="604"/>
    </location>
</feature>
<evidence type="ECO:0000256" key="3">
    <source>
        <dbReference type="ARBA" id="ARBA00022801"/>
    </source>
</evidence>
<evidence type="ECO:0000259" key="6">
    <source>
        <dbReference type="Pfam" id="PF16188"/>
    </source>
</evidence>
<dbReference type="GO" id="GO:0005737">
    <property type="term" value="C:cytoplasm"/>
    <property type="evidence" value="ECO:0007669"/>
    <property type="project" value="UniProtKB-ARBA"/>
</dbReference>
<dbReference type="InterPro" id="IPR036005">
    <property type="entry name" value="Creatinase/aminopeptidase-like"/>
</dbReference>
<dbReference type="RefSeq" id="WP_176110195.1">
    <property type="nucleotide sequence ID" value="NZ_JAALDK010000001.1"/>
</dbReference>
<protein>
    <submittedName>
        <fullName evidence="7">Aminopeptidase P family protein</fullName>
    </submittedName>
</protein>
<evidence type="ECO:0000256" key="1">
    <source>
        <dbReference type="ARBA" id="ARBA00008766"/>
    </source>
</evidence>
<dbReference type="Proteomes" id="UP000594380">
    <property type="component" value="Unassembled WGS sequence"/>
</dbReference>
<reference evidence="7 8" key="1">
    <citation type="submission" date="2020-02" db="EMBL/GenBank/DDBJ databases">
        <title>Paraburkholderia simonii sp. nov. and Paraburkholderia youngii sp. nov. Brazilian and Mexican Mimosa-associated rhizobia.</title>
        <authorList>
            <person name="Mavima L."/>
            <person name="Beukes C.W."/>
            <person name="Chan W.Y."/>
            <person name="Palmer M."/>
            <person name="De Meyer S.E."/>
            <person name="James E.K."/>
            <person name="Venter S.N."/>
            <person name="Steenkamp E.T."/>
        </authorList>
    </citation>
    <scope>NUCLEOTIDE SEQUENCE [LARGE SCALE GENOMIC DNA]</scope>
    <source>
        <strain evidence="7 8">JPY169</strain>
    </source>
</reference>
<evidence type="ECO:0000259" key="4">
    <source>
        <dbReference type="Pfam" id="PF00557"/>
    </source>
</evidence>
<evidence type="ECO:0000256" key="2">
    <source>
        <dbReference type="ARBA" id="ARBA00022723"/>
    </source>
</evidence>
<dbReference type="GeneID" id="301104821"/>
<accession>A0A7Y6K479</accession>
<dbReference type="Gene3D" id="3.90.230.10">
    <property type="entry name" value="Creatinase/methionine aminopeptidase superfamily"/>
    <property type="match status" value="1"/>
</dbReference>
<dbReference type="InterPro" id="IPR000994">
    <property type="entry name" value="Pept_M24"/>
</dbReference>
<dbReference type="Pfam" id="PF00557">
    <property type="entry name" value="Peptidase_M24"/>
    <property type="match status" value="1"/>
</dbReference>
<comment type="caution">
    <text evidence="7">The sequence shown here is derived from an EMBL/GenBank/DDBJ whole genome shotgun (WGS) entry which is preliminary data.</text>
</comment>
<dbReference type="InterPro" id="IPR050422">
    <property type="entry name" value="X-Pro_aminopeptidase_P"/>
</dbReference>
<dbReference type="GO" id="GO:0070006">
    <property type="term" value="F:metalloaminopeptidase activity"/>
    <property type="evidence" value="ECO:0007669"/>
    <property type="project" value="InterPro"/>
</dbReference>
<dbReference type="PANTHER" id="PTHR43763:SF6">
    <property type="entry name" value="XAA-PRO AMINOPEPTIDASE 1"/>
    <property type="match status" value="1"/>
</dbReference>
<feature type="domain" description="Peptidase M24" evidence="4">
    <location>
        <begin position="319"/>
        <end position="533"/>
    </location>
</feature>
<evidence type="ECO:0000313" key="7">
    <source>
        <dbReference type="EMBL" id="NUY04075.1"/>
    </source>
</evidence>
<dbReference type="GO" id="GO:0046872">
    <property type="term" value="F:metal ion binding"/>
    <property type="evidence" value="ECO:0007669"/>
    <property type="project" value="UniProtKB-KW"/>
</dbReference>
<evidence type="ECO:0000259" key="5">
    <source>
        <dbReference type="Pfam" id="PF01321"/>
    </source>
</evidence>
<dbReference type="SUPFAM" id="SSF55920">
    <property type="entry name" value="Creatinase/aminopeptidase"/>
    <property type="match status" value="1"/>
</dbReference>
<evidence type="ECO:0000313" key="8">
    <source>
        <dbReference type="Proteomes" id="UP000594380"/>
    </source>
</evidence>